<dbReference type="Pfam" id="PF12802">
    <property type="entry name" value="MarR_2"/>
    <property type="match status" value="1"/>
</dbReference>
<dbReference type="InterPro" id="IPR036390">
    <property type="entry name" value="WH_DNA-bd_sf"/>
</dbReference>
<dbReference type="RefSeq" id="WP_241441682.1">
    <property type="nucleotide sequence ID" value="NZ_BSUJ01000001.1"/>
</dbReference>
<keyword evidence="1" id="KW-0805">Transcription regulation</keyword>
<proteinExistence type="predicted"/>
<dbReference type="SUPFAM" id="SSF46785">
    <property type="entry name" value="Winged helix' DNA-binding domain"/>
    <property type="match status" value="1"/>
</dbReference>
<gene>
    <name evidence="5" type="ORF">GCM10025862_34700</name>
</gene>
<dbReference type="Proteomes" id="UP001157109">
    <property type="component" value="Unassembled WGS sequence"/>
</dbReference>
<reference evidence="6" key="1">
    <citation type="journal article" date="2019" name="Int. J. Syst. Evol. Microbiol.">
        <title>The Global Catalogue of Microorganisms (GCM) 10K type strain sequencing project: providing services to taxonomists for standard genome sequencing and annotation.</title>
        <authorList>
            <consortium name="The Broad Institute Genomics Platform"/>
            <consortium name="The Broad Institute Genome Sequencing Center for Infectious Disease"/>
            <person name="Wu L."/>
            <person name="Ma J."/>
        </authorList>
    </citation>
    <scope>NUCLEOTIDE SEQUENCE [LARGE SCALE GENOMIC DNA]</scope>
    <source>
        <strain evidence="6">NBRC 105830</strain>
    </source>
</reference>
<comment type="caution">
    <text evidence="5">The sequence shown here is derived from an EMBL/GenBank/DDBJ whole genome shotgun (WGS) entry which is preliminary data.</text>
</comment>
<sequence length="165" mass="18476">MEGDRTPARHAFAERLADLAAASGMPRMAGRVLGVLMATDEGRATAAELAEALAASPAAVSGAVRYLEQTRFVRRTRERGSRRDQFVIEDHLMVDYYRQSQALIRSWATVFVDGAAEIGTDTRAGRRLAESGDFFSFIEQEFPKTVDTWMERRERGERTADSERD</sequence>
<protein>
    <submittedName>
        <fullName evidence="5">MarR family transcriptional regulator</fullName>
    </submittedName>
</protein>
<keyword evidence="3" id="KW-0804">Transcription</keyword>
<dbReference type="EMBL" id="BSUJ01000001">
    <property type="protein sequence ID" value="GMA21449.1"/>
    <property type="molecule type" value="Genomic_DNA"/>
</dbReference>
<name>A0ABQ6HUT1_9MICO</name>
<accession>A0ABQ6HUT1</accession>
<dbReference type="InterPro" id="IPR036388">
    <property type="entry name" value="WH-like_DNA-bd_sf"/>
</dbReference>
<dbReference type="Gene3D" id="1.10.10.10">
    <property type="entry name" value="Winged helix-like DNA-binding domain superfamily/Winged helix DNA-binding domain"/>
    <property type="match status" value="1"/>
</dbReference>
<evidence type="ECO:0000259" key="4">
    <source>
        <dbReference type="Pfam" id="PF12802"/>
    </source>
</evidence>
<keyword evidence="6" id="KW-1185">Reference proteome</keyword>
<feature type="domain" description="HTH marR-type" evidence="4">
    <location>
        <begin position="23"/>
        <end position="83"/>
    </location>
</feature>
<evidence type="ECO:0000256" key="3">
    <source>
        <dbReference type="ARBA" id="ARBA00023163"/>
    </source>
</evidence>
<evidence type="ECO:0000313" key="5">
    <source>
        <dbReference type="EMBL" id="GMA21449.1"/>
    </source>
</evidence>
<dbReference type="InterPro" id="IPR000835">
    <property type="entry name" value="HTH_MarR-typ"/>
</dbReference>
<dbReference type="PANTHER" id="PTHR38465:SF2">
    <property type="entry name" value="HTH-TYPE TRANSCRIPTIONAL REGULATOR MMPR5"/>
    <property type="match status" value="1"/>
</dbReference>
<evidence type="ECO:0000256" key="1">
    <source>
        <dbReference type="ARBA" id="ARBA00023015"/>
    </source>
</evidence>
<evidence type="ECO:0000313" key="6">
    <source>
        <dbReference type="Proteomes" id="UP001157109"/>
    </source>
</evidence>
<dbReference type="PANTHER" id="PTHR38465">
    <property type="entry name" value="HTH-TYPE TRANSCRIPTIONAL REGULATOR MJ1563-RELATED"/>
    <property type="match status" value="1"/>
</dbReference>
<keyword evidence="2" id="KW-0238">DNA-binding</keyword>
<organism evidence="5 6">
    <name type="scientific">Arsenicicoccus piscis</name>
    <dbReference type="NCBI Taxonomy" id="673954"/>
    <lineage>
        <taxon>Bacteria</taxon>
        <taxon>Bacillati</taxon>
        <taxon>Actinomycetota</taxon>
        <taxon>Actinomycetes</taxon>
        <taxon>Micrococcales</taxon>
        <taxon>Intrasporangiaceae</taxon>
        <taxon>Arsenicicoccus</taxon>
    </lineage>
</organism>
<evidence type="ECO:0000256" key="2">
    <source>
        <dbReference type="ARBA" id="ARBA00023125"/>
    </source>
</evidence>
<dbReference type="InterPro" id="IPR052362">
    <property type="entry name" value="HTH-GbsR_regulator"/>
</dbReference>